<proteinExistence type="predicted"/>
<gene>
    <name evidence="1" type="ORF">NQ176_g7480</name>
</gene>
<sequence>MYAIIAATPWTVFLLNIILKSGGLAYHKVFHETGLQKVSTNDFLTIASTFHGIDLIAAGLNPIKPLAPPTPPGGIPSRPEPSSGIEVLETENFRIQCFTSLTGIKFLLFTDTTQTNVDVTLRRIYDLYTDYVMKNPFHNLQNPVRSDIFDRKLLSYIREINNR</sequence>
<name>A0ACC1MXX4_9HYPO</name>
<evidence type="ECO:0000313" key="2">
    <source>
        <dbReference type="Proteomes" id="UP001143910"/>
    </source>
</evidence>
<keyword evidence="2" id="KW-1185">Reference proteome</keyword>
<evidence type="ECO:0000313" key="1">
    <source>
        <dbReference type="EMBL" id="KAJ2971870.1"/>
    </source>
</evidence>
<comment type="caution">
    <text evidence="1">The sequence shown here is derived from an EMBL/GenBank/DDBJ whole genome shotgun (WGS) entry which is preliminary data.</text>
</comment>
<protein>
    <submittedName>
        <fullName evidence="1">Uncharacterized protein</fullName>
    </submittedName>
</protein>
<organism evidence="1 2">
    <name type="scientific">Zarea fungicola</name>
    <dbReference type="NCBI Taxonomy" id="93591"/>
    <lineage>
        <taxon>Eukaryota</taxon>
        <taxon>Fungi</taxon>
        <taxon>Dikarya</taxon>
        <taxon>Ascomycota</taxon>
        <taxon>Pezizomycotina</taxon>
        <taxon>Sordariomycetes</taxon>
        <taxon>Hypocreomycetidae</taxon>
        <taxon>Hypocreales</taxon>
        <taxon>Cordycipitaceae</taxon>
        <taxon>Zarea</taxon>
    </lineage>
</organism>
<dbReference type="Proteomes" id="UP001143910">
    <property type="component" value="Unassembled WGS sequence"/>
</dbReference>
<reference evidence="1" key="1">
    <citation type="submission" date="2022-08" db="EMBL/GenBank/DDBJ databases">
        <title>Genome Sequence of Lecanicillium fungicola.</title>
        <authorList>
            <person name="Buettner E."/>
        </authorList>
    </citation>
    <scope>NUCLEOTIDE SEQUENCE</scope>
    <source>
        <strain evidence="1">Babe33</strain>
    </source>
</reference>
<dbReference type="EMBL" id="JANJQO010001254">
    <property type="protein sequence ID" value="KAJ2971870.1"/>
    <property type="molecule type" value="Genomic_DNA"/>
</dbReference>
<accession>A0ACC1MXX4</accession>